<accession>A0A558CMW6</accession>
<dbReference type="AlphaFoldDB" id="A0A558CMW6"/>
<name>A0A558CMW6_9PSEU</name>
<comment type="caution">
    <text evidence="1">The sequence shown here is derived from an EMBL/GenBank/DDBJ whole genome shotgun (WGS) entry which is preliminary data.</text>
</comment>
<evidence type="ECO:0000313" key="2">
    <source>
        <dbReference type="Proteomes" id="UP000320011"/>
    </source>
</evidence>
<gene>
    <name evidence="1" type="ORF">FNH05_16230</name>
</gene>
<sequence>MFPAPQTDPVSFAGTQHELFTGMNLRIGRSDTVHGVAWRPWINELTLPTPSCHQGWSGLGAAGELVATDASVTCRKCRRILGLDPGRQQIPLFDLP</sequence>
<dbReference type="EMBL" id="VJWX01000143">
    <property type="protein sequence ID" value="TVT50116.1"/>
    <property type="molecule type" value="Genomic_DNA"/>
</dbReference>
<protein>
    <submittedName>
        <fullName evidence="1">Uncharacterized protein</fullName>
    </submittedName>
</protein>
<dbReference type="Proteomes" id="UP000320011">
    <property type="component" value="Unassembled WGS sequence"/>
</dbReference>
<reference evidence="1 2" key="2">
    <citation type="submission" date="2019-08" db="EMBL/GenBank/DDBJ databases">
        <title>Amycolatopsis acidicola sp. nov., isolated from peat swamp forest soil.</title>
        <authorList>
            <person name="Srisuk N."/>
        </authorList>
    </citation>
    <scope>NUCLEOTIDE SEQUENCE [LARGE SCALE GENOMIC DNA]</scope>
    <source>
        <strain evidence="1 2">TBRC 6029</strain>
    </source>
</reference>
<evidence type="ECO:0000313" key="1">
    <source>
        <dbReference type="EMBL" id="TVT50116.1"/>
    </source>
</evidence>
<organism evidence="1 2">
    <name type="scientific">Amycolatopsis rhizosphaerae</name>
    <dbReference type="NCBI Taxonomy" id="2053003"/>
    <lineage>
        <taxon>Bacteria</taxon>
        <taxon>Bacillati</taxon>
        <taxon>Actinomycetota</taxon>
        <taxon>Actinomycetes</taxon>
        <taxon>Pseudonocardiales</taxon>
        <taxon>Pseudonocardiaceae</taxon>
        <taxon>Amycolatopsis</taxon>
    </lineage>
</organism>
<keyword evidence="2" id="KW-1185">Reference proteome</keyword>
<reference evidence="1 2" key="1">
    <citation type="submission" date="2019-07" db="EMBL/GenBank/DDBJ databases">
        <authorList>
            <person name="Duangmal K."/>
            <person name="Teo W.F.A."/>
        </authorList>
    </citation>
    <scope>NUCLEOTIDE SEQUENCE [LARGE SCALE GENOMIC DNA]</scope>
    <source>
        <strain evidence="1 2">TBRC 6029</strain>
    </source>
</reference>
<dbReference type="OrthoDB" id="3694316at2"/>
<proteinExistence type="predicted"/>